<dbReference type="EMBL" id="ARXR01000017">
    <property type="protein sequence ID" value="MBF5053520.1"/>
    <property type="molecule type" value="Genomic_DNA"/>
</dbReference>
<proteinExistence type="inferred from homology"/>
<feature type="domain" description="Endoribonuclease YicC-like C-terminal" evidence="7">
    <location>
        <begin position="166"/>
        <end position="283"/>
    </location>
</feature>
<evidence type="ECO:0000256" key="1">
    <source>
        <dbReference type="ARBA" id="ARBA00001968"/>
    </source>
</evidence>
<dbReference type="Pfam" id="PF03755">
    <property type="entry name" value="YicC-like_N"/>
    <property type="match status" value="1"/>
</dbReference>
<dbReference type="PANTHER" id="PTHR30636:SF3">
    <property type="entry name" value="UPF0701 PROTEIN YICC"/>
    <property type="match status" value="1"/>
</dbReference>
<dbReference type="InterPro" id="IPR013551">
    <property type="entry name" value="YicC-like_C"/>
</dbReference>
<comment type="similarity">
    <text evidence="5">Belongs to the YicC/YloC family.</text>
</comment>
<evidence type="ECO:0008006" key="10">
    <source>
        <dbReference type="Google" id="ProtNLM"/>
    </source>
</evidence>
<dbReference type="NCBIfam" id="TIGR00255">
    <property type="entry name" value="YicC/YloC family endoribonuclease"/>
    <property type="match status" value="1"/>
</dbReference>
<dbReference type="PANTHER" id="PTHR30636">
    <property type="entry name" value="UPF0701 PROTEIN YICC"/>
    <property type="match status" value="1"/>
</dbReference>
<name>A0ABS0AHJ0_9GAMM</name>
<evidence type="ECO:0000256" key="3">
    <source>
        <dbReference type="ARBA" id="ARBA00022759"/>
    </source>
</evidence>
<keyword evidence="3" id="KW-0255">Endonuclease</keyword>
<protein>
    <recommendedName>
        <fullName evidence="10">YicC family protein</fullName>
    </recommendedName>
</protein>
<evidence type="ECO:0000256" key="2">
    <source>
        <dbReference type="ARBA" id="ARBA00022722"/>
    </source>
</evidence>
<dbReference type="Proteomes" id="UP000644441">
    <property type="component" value="Unassembled WGS sequence"/>
</dbReference>
<keyword evidence="4" id="KW-0378">Hydrolase</keyword>
<evidence type="ECO:0000259" key="6">
    <source>
        <dbReference type="Pfam" id="PF03755"/>
    </source>
</evidence>
<keyword evidence="9" id="KW-1185">Reference proteome</keyword>
<reference evidence="8 9" key="1">
    <citation type="submission" date="2012-09" db="EMBL/GenBank/DDBJ databases">
        <title>Genome Sequence of alkane-degrading Bacterium Alcanivorax venustensis ISO4.</title>
        <authorList>
            <person name="Lai Q."/>
            <person name="Shao Z."/>
        </authorList>
    </citation>
    <scope>NUCLEOTIDE SEQUENCE [LARGE SCALE GENOMIC DNA]</scope>
    <source>
        <strain evidence="8 9">ISO4</strain>
    </source>
</reference>
<keyword evidence="2" id="KW-0540">Nuclease</keyword>
<comment type="cofactor">
    <cofactor evidence="1">
        <name>a divalent metal cation</name>
        <dbReference type="ChEBI" id="CHEBI:60240"/>
    </cofactor>
</comment>
<evidence type="ECO:0000256" key="4">
    <source>
        <dbReference type="ARBA" id="ARBA00022801"/>
    </source>
</evidence>
<evidence type="ECO:0000313" key="9">
    <source>
        <dbReference type="Proteomes" id="UP000644441"/>
    </source>
</evidence>
<dbReference type="InterPro" id="IPR013527">
    <property type="entry name" value="YicC-like_N"/>
</dbReference>
<organism evidence="8 9">
    <name type="scientific">Alloalcanivorax venustensis ISO4</name>
    <dbReference type="NCBI Taxonomy" id="1177184"/>
    <lineage>
        <taxon>Bacteria</taxon>
        <taxon>Pseudomonadati</taxon>
        <taxon>Pseudomonadota</taxon>
        <taxon>Gammaproteobacteria</taxon>
        <taxon>Oceanospirillales</taxon>
        <taxon>Alcanivoracaceae</taxon>
        <taxon>Alloalcanivorax</taxon>
    </lineage>
</organism>
<feature type="domain" description="Endoribonuclease YicC-like N-terminal" evidence="6">
    <location>
        <begin position="1"/>
        <end position="149"/>
    </location>
</feature>
<evidence type="ECO:0000259" key="7">
    <source>
        <dbReference type="Pfam" id="PF08340"/>
    </source>
</evidence>
<gene>
    <name evidence="8" type="ORF">ISO4_02122</name>
</gene>
<comment type="caution">
    <text evidence="8">The sequence shown here is derived from an EMBL/GenBank/DDBJ whole genome shotgun (WGS) entry which is preliminary data.</text>
</comment>
<dbReference type="Pfam" id="PF08340">
    <property type="entry name" value="YicC-like_C"/>
    <property type="match status" value="1"/>
</dbReference>
<evidence type="ECO:0000313" key="8">
    <source>
        <dbReference type="EMBL" id="MBF5053520.1"/>
    </source>
</evidence>
<accession>A0ABS0AHJ0</accession>
<dbReference type="InterPro" id="IPR005229">
    <property type="entry name" value="YicC/YloC-like"/>
</dbReference>
<sequence length="283" mass="32101">MTAFARADRHLTGASLAWEIRSVNHRYLEVGPRLPEGLRALENDVRERCRQRLGRGKVDVTLRYQTEEGEAELELNETLVKHLAEAARRVDDLVRHAGQVNPLEILRFPGVLSTREVDADTLHAEALAALDEALDALIATRDREGEQLARMVRERLDGVGEQVARIRQALPAIREALRDRLRQRVQEAVESPDPERLEQELVLAAQKMDVDEELDRLETHVAEVRRVVEKGGQVGRRLDFLMQELNREANTLASKSVDAETTAAAVELKVLIEQMREQIQNIE</sequence>
<evidence type="ECO:0000256" key="5">
    <source>
        <dbReference type="ARBA" id="ARBA00035648"/>
    </source>
</evidence>